<evidence type="ECO:0000313" key="2">
    <source>
        <dbReference type="EMBL" id="KZC12549.1"/>
    </source>
</evidence>
<gene>
    <name evidence="2" type="ORF">WN55_03301</name>
</gene>
<feature type="non-terminal residue" evidence="2">
    <location>
        <position position="354"/>
    </location>
</feature>
<proteinExistence type="predicted"/>
<feature type="non-terminal residue" evidence="2">
    <location>
        <position position="1"/>
    </location>
</feature>
<accession>A0A154PL05</accession>
<evidence type="ECO:0000313" key="3">
    <source>
        <dbReference type="Proteomes" id="UP000076502"/>
    </source>
</evidence>
<keyword evidence="3" id="KW-1185">Reference proteome</keyword>
<name>A0A154PL05_DUFNO</name>
<dbReference type="Pfam" id="PF25339">
    <property type="entry name" value="C2_C2CD3_N"/>
    <property type="match status" value="1"/>
</dbReference>
<dbReference type="GO" id="GO:0034451">
    <property type="term" value="C:centriolar satellite"/>
    <property type="evidence" value="ECO:0007669"/>
    <property type="project" value="TreeGrafter"/>
</dbReference>
<sequence>IKGQKSLPPLVKGKIHGYLKLVIDEVIWSEKNFQDIKIFASWWGETISAQFRPVDITKNVTRSEYETTEIYAIRTSINLFQEYVKNCECIELTIISEENNIVIGTSRITNLLDFFDLKPCFEYVPIINECGNKIAEIHVFMKLEHVDRSPNMQVKSHQYVKENVIDKIVLGATNDFEYPRDVTNNTYNVWNKSKPQDSEIYKSILKSRRMRYEKPLTTANKEIMDQVVAQIVARAQRLRGAILRETYNKDVCTDSNKSLNATVYFDVFGEDNVKSYDYIMDAKTITLDENEALCTAKLTSPTSSCIDFTANDFTIGKHEILLLNHVNSIRIFVESFTLTPAGYRRVKSSSLSRM</sequence>
<dbReference type="EMBL" id="KQ434954">
    <property type="protein sequence ID" value="KZC12549.1"/>
    <property type="molecule type" value="Genomic_DNA"/>
</dbReference>
<dbReference type="OrthoDB" id="79771at2759"/>
<dbReference type="InterPro" id="IPR057537">
    <property type="entry name" value="C2_C2CD3_N"/>
</dbReference>
<dbReference type="GO" id="GO:0060271">
    <property type="term" value="P:cilium assembly"/>
    <property type="evidence" value="ECO:0007669"/>
    <property type="project" value="TreeGrafter"/>
</dbReference>
<protein>
    <submittedName>
        <fullName evidence="2">C2 domain-containing protein 3</fullName>
    </submittedName>
</protein>
<dbReference type="GO" id="GO:0061511">
    <property type="term" value="P:centriole elongation"/>
    <property type="evidence" value="ECO:0007669"/>
    <property type="project" value="TreeGrafter"/>
</dbReference>
<evidence type="ECO:0000259" key="1">
    <source>
        <dbReference type="Pfam" id="PF25339"/>
    </source>
</evidence>
<dbReference type="AlphaFoldDB" id="A0A154PL05"/>
<dbReference type="GO" id="GO:0005814">
    <property type="term" value="C:centriole"/>
    <property type="evidence" value="ECO:0007669"/>
    <property type="project" value="TreeGrafter"/>
</dbReference>
<dbReference type="GO" id="GO:0071539">
    <property type="term" value="P:protein localization to centrosome"/>
    <property type="evidence" value="ECO:0007669"/>
    <property type="project" value="TreeGrafter"/>
</dbReference>
<dbReference type="STRING" id="178035.A0A154PL05"/>
<dbReference type="PANTHER" id="PTHR21254">
    <property type="entry name" value="C2 DOMAIN-CONTAINING PROTEIN 3"/>
    <property type="match status" value="1"/>
</dbReference>
<feature type="domain" description="C2CD3 N-terminal C2" evidence="1">
    <location>
        <begin position="5"/>
        <end position="146"/>
    </location>
</feature>
<dbReference type="Proteomes" id="UP000076502">
    <property type="component" value="Unassembled WGS sequence"/>
</dbReference>
<dbReference type="PANTHER" id="PTHR21254:SF1">
    <property type="entry name" value="C2 DOMAIN-CONTAINING PROTEIN 3"/>
    <property type="match status" value="1"/>
</dbReference>
<organism evidence="2 3">
    <name type="scientific">Dufourea novaeangliae</name>
    <name type="common">Sweat bee</name>
    <dbReference type="NCBI Taxonomy" id="178035"/>
    <lineage>
        <taxon>Eukaryota</taxon>
        <taxon>Metazoa</taxon>
        <taxon>Ecdysozoa</taxon>
        <taxon>Arthropoda</taxon>
        <taxon>Hexapoda</taxon>
        <taxon>Insecta</taxon>
        <taxon>Pterygota</taxon>
        <taxon>Neoptera</taxon>
        <taxon>Endopterygota</taxon>
        <taxon>Hymenoptera</taxon>
        <taxon>Apocrita</taxon>
        <taxon>Aculeata</taxon>
        <taxon>Apoidea</taxon>
        <taxon>Anthophila</taxon>
        <taxon>Halictidae</taxon>
        <taxon>Rophitinae</taxon>
        <taxon>Dufourea</taxon>
    </lineage>
</organism>
<reference evidence="2 3" key="1">
    <citation type="submission" date="2015-07" db="EMBL/GenBank/DDBJ databases">
        <title>The genome of Dufourea novaeangliae.</title>
        <authorList>
            <person name="Pan H."/>
            <person name="Kapheim K."/>
        </authorList>
    </citation>
    <scope>NUCLEOTIDE SEQUENCE [LARGE SCALE GENOMIC DNA]</scope>
    <source>
        <strain evidence="2">0120121106</strain>
        <tissue evidence="2">Whole body</tissue>
    </source>
</reference>